<keyword evidence="2" id="KW-0378">Hydrolase</keyword>
<dbReference type="Proteomes" id="UP000245926">
    <property type="component" value="Chromosome"/>
</dbReference>
<evidence type="ECO:0000313" key="3">
    <source>
        <dbReference type="Proteomes" id="UP000245926"/>
    </source>
</evidence>
<organism evidence="2 3">
    <name type="scientific">Methylobacterium durans</name>
    <dbReference type="NCBI Taxonomy" id="2202825"/>
    <lineage>
        <taxon>Bacteria</taxon>
        <taxon>Pseudomonadati</taxon>
        <taxon>Pseudomonadota</taxon>
        <taxon>Alphaproteobacteria</taxon>
        <taxon>Hyphomicrobiales</taxon>
        <taxon>Methylobacteriaceae</taxon>
        <taxon>Methylobacterium</taxon>
    </lineage>
</organism>
<dbReference type="GO" id="GO:0003676">
    <property type="term" value="F:nucleic acid binding"/>
    <property type="evidence" value="ECO:0007669"/>
    <property type="project" value="InterPro"/>
</dbReference>
<accession>A0A2U8WBM7</accession>
<dbReference type="InterPro" id="IPR003615">
    <property type="entry name" value="HNH_nuc"/>
</dbReference>
<dbReference type="Pfam" id="PF01844">
    <property type="entry name" value="HNH"/>
    <property type="match status" value="1"/>
</dbReference>
<keyword evidence="3" id="KW-1185">Reference proteome</keyword>
<reference evidence="3" key="1">
    <citation type="submission" date="2018-05" db="EMBL/GenBank/DDBJ databases">
        <title>Complete Genome Sequence of Methylobacterium sp. 17SD2-17.</title>
        <authorList>
            <person name="Srinivasan S."/>
        </authorList>
    </citation>
    <scope>NUCLEOTIDE SEQUENCE [LARGE SCALE GENOMIC DNA]</scope>
    <source>
        <strain evidence="3">17SD2-17</strain>
    </source>
</reference>
<dbReference type="KEGG" id="mets:DK389_26970"/>
<dbReference type="RefSeq" id="WP_109894323.1">
    <property type="nucleotide sequence ID" value="NZ_CP029550.1"/>
</dbReference>
<keyword evidence="2" id="KW-0255">Endonuclease</keyword>
<feature type="domain" description="HNH nuclease" evidence="1">
    <location>
        <begin position="39"/>
        <end position="90"/>
    </location>
</feature>
<protein>
    <submittedName>
        <fullName evidence="2">HNH endonuclease</fullName>
    </submittedName>
</protein>
<dbReference type="InterPro" id="IPR002711">
    <property type="entry name" value="HNH"/>
</dbReference>
<dbReference type="GO" id="GO:0004519">
    <property type="term" value="F:endonuclease activity"/>
    <property type="evidence" value="ECO:0007669"/>
    <property type="project" value="UniProtKB-KW"/>
</dbReference>
<evidence type="ECO:0000313" key="2">
    <source>
        <dbReference type="EMBL" id="AWN43483.1"/>
    </source>
</evidence>
<evidence type="ECO:0000259" key="1">
    <source>
        <dbReference type="SMART" id="SM00507"/>
    </source>
</evidence>
<dbReference type="OrthoDB" id="7220022at2"/>
<gene>
    <name evidence="2" type="ORF">DK389_26970</name>
</gene>
<dbReference type="Gene3D" id="1.10.30.50">
    <property type="match status" value="1"/>
</dbReference>
<proteinExistence type="predicted"/>
<dbReference type="AlphaFoldDB" id="A0A2U8WBM7"/>
<sequence>MARLTMLRPRLNTISTRLKVTRGTEPGQAFYSTPEWRALRDRLLRERGRKCEDCGRTGTRIYCDHVEEISDGGAPLDEANVRLRCGSCHTTKTADARARRHGLR</sequence>
<keyword evidence="2" id="KW-0540">Nuclease</keyword>
<dbReference type="GO" id="GO:0008270">
    <property type="term" value="F:zinc ion binding"/>
    <property type="evidence" value="ECO:0007669"/>
    <property type="project" value="InterPro"/>
</dbReference>
<dbReference type="SMART" id="SM00507">
    <property type="entry name" value="HNHc"/>
    <property type="match status" value="1"/>
</dbReference>
<dbReference type="EMBL" id="CP029550">
    <property type="protein sequence ID" value="AWN43483.1"/>
    <property type="molecule type" value="Genomic_DNA"/>
</dbReference>
<name>A0A2U8WBM7_9HYPH</name>